<dbReference type="GO" id="GO:0052622">
    <property type="term" value="F:ATP/ADP dimethylallyltransferase activity"/>
    <property type="evidence" value="ECO:0007669"/>
    <property type="project" value="UniProtKB-EC"/>
</dbReference>
<dbReference type="GO" id="GO:0052381">
    <property type="term" value="F:tRNA dimethylallyltransferase activity"/>
    <property type="evidence" value="ECO:0007669"/>
    <property type="project" value="TreeGrafter"/>
</dbReference>
<comment type="catalytic activity">
    <reaction evidence="7">
        <text>dimethylallyl diphosphate + ATP = N(6)-(dimethylallyl)adenosine 5'-triphosphate + diphosphate</text>
        <dbReference type="Rhea" id="RHEA:36331"/>
        <dbReference type="ChEBI" id="CHEBI:30616"/>
        <dbReference type="ChEBI" id="CHEBI:33019"/>
        <dbReference type="ChEBI" id="CHEBI:57623"/>
        <dbReference type="ChEBI" id="CHEBI:73532"/>
        <dbReference type="EC" id="2.5.1.112"/>
    </reaction>
</comment>
<keyword evidence="2" id="KW-0808">Transferase</keyword>
<dbReference type="GO" id="GO:0005739">
    <property type="term" value="C:mitochondrion"/>
    <property type="evidence" value="ECO:0007669"/>
    <property type="project" value="TreeGrafter"/>
</dbReference>
<dbReference type="OMA" id="ACHEETW"/>
<dbReference type="GO" id="GO:0006400">
    <property type="term" value="P:tRNA modification"/>
    <property type="evidence" value="ECO:0007669"/>
    <property type="project" value="TreeGrafter"/>
</dbReference>
<dbReference type="Gene3D" id="3.40.50.300">
    <property type="entry name" value="P-loop containing nucleotide triphosphate hydrolases"/>
    <property type="match status" value="1"/>
</dbReference>
<dbReference type="InterPro" id="IPR027417">
    <property type="entry name" value="P-loop_NTPase"/>
</dbReference>
<reference evidence="11" key="1">
    <citation type="submission" date="2015-04" db="UniProtKB">
        <authorList>
            <consortium name="EnsemblPlants"/>
        </authorList>
    </citation>
    <scope>IDENTIFICATION</scope>
</reference>
<evidence type="ECO:0000256" key="10">
    <source>
        <dbReference type="ARBA" id="ARBA00066838"/>
    </source>
</evidence>
<dbReference type="Gramene" id="OPUNC03G17160.1">
    <property type="protein sequence ID" value="OPUNC03G17160.1"/>
    <property type="gene ID" value="OPUNC03G17160"/>
</dbReference>
<evidence type="ECO:0000256" key="1">
    <source>
        <dbReference type="ARBA" id="ARBA00005842"/>
    </source>
</evidence>
<reference evidence="11" key="2">
    <citation type="submission" date="2018-05" db="EMBL/GenBank/DDBJ databases">
        <title>OpunRS2 (Oryza punctata Reference Sequence Version 2).</title>
        <authorList>
            <person name="Zhang J."/>
            <person name="Kudrna D."/>
            <person name="Lee S."/>
            <person name="Talag J."/>
            <person name="Welchert J."/>
            <person name="Wing R.A."/>
        </authorList>
    </citation>
    <scope>NUCLEOTIDE SEQUENCE [LARGE SCALE GENOMIC DNA]</scope>
</reference>
<dbReference type="PANTHER" id="PTHR11088:SF37">
    <property type="entry name" value="ADENYLATE ISOPENTENYLTRANSFERASE"/>
    <property type="match status" value="1"/>
</dbReference>
<dbReference type="eggNOG" id="KOG1384">
    <property type="taxonomic scope" value="Eukaryota"/>
</dbReference>
<dbReference type="EC" id="2.5.1.112" evidence="10"/>
<organism evidence="11">
    <name type="scientific">Oryza punctata</name>
    <name type="common">Red rice</name>
    <dbReference type="NCBI Taxonomy" id="4537"/>
    <lineage>
        <taxon>Eukaryota</taxon>
        <taxon>Viridiplantae</taxon>
        <taxon>Streptophyta</taxon>
        <taxon>Embryophyta</taxon>
        <taxon>Tracheophyta</taxon>
        <taxon>Spermatophyta</taxon>
        <taxon>Magnoliopsida</taxon>
        <taxon>Liliopsida</taxon>
        <taxon>Poales</taxon>
        <taxon>Poaceae</taxon>
        <taxon>BOP clade</taxon>
        <taxon>Oryzoideae</taxon>
        <taxon>Oryzeae</taxon>
        <taxon>Oryzinae</taxon>
        <taxon>Oryza</taxon>
    </lineage>
</organism>
<dbReference type="FunFam" id="1.10.287.890:FF:000002">
    <property type="entry name" value="Adenylate isopentenyltransferase 5, chloroplastic"/>
    <property type="match status" value="1"/>
</dbReference>
<dbReference type="GO" id="GO:0009824">
    <property type="term" value="F:AMP dimethylallyltransferase activity"/>
    <property type="evidence" value="ECO:0007669"/>
    <property type="project" value="UniProtKB-ARBA"/>
</dbReference>
<keyword evidence="12" id="KW-1185">Reference proteome</keyword>
<comment type="function">
    <text evidence="9">Involved in cytokinin biosynthesis. Catalyzes the transfer of an isopentenyl group from dimethylallyl diphosphate (DMAPP) to ATP and ADP.</text>
</comment>
<dbReference type="SUPFAM" id="SSF52540">
    <property type="entry name" value="P-loop containing nucleoside triphosphate hydrolases"/>
    <property type="match status" value="1"/>
</dbReference>
<keyword evidence="5" id="KW-0067">ATP-binding</keyword>
<comment type="catalytic activity">
    <reaction evidence="8">
        <text>dimethylallyl diphosphate + ADP = N(6)-(dimethylallyl)adenosine 5'-diphosphate + diphosphate</text>
        <dbReference type="Rhea" id="RHEA:36327"/>
        <dbReference type="ChEBI" id="CHEBI:33019"/>
        <dbReference type="ChEBI" id="CHEBI:57623"/>
        <dbReference type="ChEBI" id="CHEBI:73533"/>
        <dbReference type="ChEBI" id="CHEBI:456216"/>
        <dbReference type="EC" id="2.5.1.112"/>
    </reaction>
</comment>
<dbReference type="HOGENOM" id="CLU_032616_4_1_1"/>
<evidence type="ECO:0000256" key="2">
    <source>
        <dbReference type="ARBA" id="ARBA00022679"/>
    </source>
</evidence>
<evidence type="ECO:0000313" key="11">
    <source>
        <dbReference type="EnsemblPlants" id="OPUNC03G17160.1"/>
    </source>
</evidence>
<keyword evidence="6" id="KW-0809">Transit peptide</keyword>
<dbReference type="GO" id="GO:0005524">
    <property type="term" value="F:ATP binding"/>
    <property type="evidence" value="ECO:0007669"/>
    <property type="project" value="UniProtKB-KW"/>
</dbReference>
<protein>
    <recommendedName>
        <fullName evidence="10">adenylate dimethylallyltransferase (ADP/ATP-dependent)</fullName>
        <ecNumber evidence="10">2.5.1.112</ecNumber>
    </recommendedName>
</protein>
<comment type="similarity">
    <text evidence="1">Belongs to the IPP transferase family.</text>
</comment>
<keyword evidence="4" id="KW-0547">Nucleotide-binding</keyword>
<dbReference type="InterPro" id="IPR039657">
    <property type="entry name" value="Dimethylallyltransferase"/>
</dbReference>
<evidence type="ECO:0000256" key="5">
    <source>
        <dbReference type="ARBA" id="ARBA00022840"/>
    </source>
</evidence>
<name>A0A0E0KDX7_ORYPU</name>
<proteinExistence type="inferred from homology"/>
<evidence type="ECO:0000256" key="6">
    <source>
        <dbReference type="ARBA" id="ARBA00022946"/>
    </source>
</evidence>
<sequence length="327" mass="34682">MEYHVGGVTGQSPKPKVVFVLGATATGKSKLAISIAERFGGEVINSDKIQVHDGFPIITNKVTDEERAGVPHHLLGVLHPDADLTAEDFRREASAAVARVLAAGRLPVVAGGSNTYVETLVEGGGGAFRAAHDCLFLWTDAAPDLLRWYTAARVDDMVRRGLVGEARAGFDSGADYTRGVRRAIGLPEMHGYLLAERSGADGGGEAAELLAAMLDSAVCEIKANTYHLAATQVAKIRRLSALDGWDVRRVDATPVMARMAEGAPHRETWEAVVWKPCEEMVSRFLETAAVDDGDNAAAAAATAGSPAALAPMTAACRLRPQLVQLQY</sequence>
<evidence type="ECO:0000256" key="7">
    <source>
        <dbReference type="ARBA" id="ARBA00051744"/>
    </source>
</evidence>
<evidence type="ECO:0000256" key="4">
    <source>
        <dbReference type="ARBA" id="ARBA00022741"/>
    </source>
</evidence>
<dbReference type="Proteomes" id="UP000026962">
    <property type="component" value="Chromosome 3"/>
</dbReference>
<evidence type="ECO:0000256" key="9">
    <source>
        <dbReference type="ARBA" id="ARBA00055191"/>
    </source>
</evidence>
<evidence type="ECO:0000256" key="8">
    <source>
        <dbReference type="ARBA" id="ARBA00052386"/>
    </source>
</evidence>
<evidence type="ECO:0000313" key="12">
    <source>
        <dbReference type="Proteomes" id="UP000026962"/>
    </source>
</evidence>
<dbReference type="GO" id="GO:0009691">
    <property type="term" value="P:cytokinin biosynthetic process"/>
    <property type="evidence" value="ECO:0007669"/>
    <property type="project" value="UniProtKB-KW"/>
</dbReference>
<dbReference type="Gene3D" id="1.10.287.890">
    <property type="entry name" value="Crystal structure of tRNA isopentenylpyrophosphate transferase (bh2366) domain"/>
    <property type="match status" value="1"/>
</dbReference>
<dbReference type="PANTHER" id="PTHR11088">
    <property type="entry name" value="TRNA DIMETHYLALLYLTRANSFERASE"/>
    <property type="match status" value="1"/>
</dbReference>
<dbReference type="EnsemblPlants" id="OPUNC03G17160.1">
    <property type="protein sequence ID" value="OPUNC03G17160.1"/>
    <property type="gene ID" value="OPUNC03G17160"/>
</dbReference>
<dbReference type="AlphaFoldDB" id="A0A0E0KDX7"/>
<accession>A0A0E0KDX7</accession>
<dbReference type="STRING" id="4537.A0A0E0KDX7"/>
<dbReference type="Pfam" id="PF01715">
    <property type="entry name" value="IPPT"/>
    <property type="match status" value="2"/>
</dbReference>
<evidence type="ECO:0000256" key="3">
    <source>
        <dbReference type="ARBA" id="ARBA00022712"/>
    </source>
</evidence>
<keyword evidence="3" id="KW-0203">Cytokinin biosynthesis</keyword>